<accession>A0A5C6NTX8</accession>
<reference evidence="2 3" key="1">
    <citation type="submission" date="2019-04" db="EMBL/GenBank/DDBJ databases">
        <title>Chromosome genome assembly for Takifugu flavidus.</title>
        <authorList>
            <person name="Xiao S."/>
        </authorList>
    </citation>
    <scope>NUCLEOTIDE SEQUENCE [LARGE SCALE GENOMIC DNA]</scope>
    <source>
        <strain evidence="2">HTHZ2018</strain>
        <tissue evidence="2">Muscle</tissue>
    </source>
</reference>
<evidence type="ECO:0000256" key="1">
    <source>
        <dbReference type="SAM" id="MobiDB-lite"/>
    </source>
</evidence>
<dbReference type="Proteomes" id="UP000324091">
    <property type="component" value="Chromosome 18"/>
</dbReference>
<evidence type="ECO:0000313" key="2">
    <source>
        <dbReference type="EMBL" id="TWW69991.1"/>
    </source>
</evidence>
<feature type="region of interest" description="Disordered" evidence="1">
    <location>
        <begin position="38"/>
        <end position="62"/>
    </location>
</feature>
<protein>
    <submittedName>
        <fullName evidence="2">Uncharacterized protein</fullName>
    </submittedName>
</protein>
<keyword evidence="3" id="KW-1185">Reference proteome</keyword>
<proteinExistence type="predicted"/>
<dbReference type="EMBL" id="RHFK02000010">
    <property type="protein sequence ID" value="TWW69991.1"/>
    <property type="molecule type" value="Genomic_DNA"/>
</dbReference>
<feature type="compositionally biased region" description="Basic residues" evidence="1">
    <location>
        <begin position="49"/>
        <end position="60"/>
    </location>
</feature>
<organism evidence="2 3">
    <name type="scientific">Takifugu flavidus</name>
    <name type="common">sansaifugu</name>
    <dbReference type="NCBI Taxonomy" id="433684"/>
    <lineage>
        <taxon>Eukaryota</taxon>
        <taxon>Metazoa</taxon>
        <taxon>Chordata</taxon>
        <taxon>Craniata</taxon>
        <taxon>Vertebrata</taxon>
        <taxon>Euteleostomi</taxon>
        <taxon>Actinopterygii</taxon>
        <taxon>Neopterygii</taxon>
        <taxon>Teleostei</taxon>
        <taxon>Neoteleostei</taxon>
        <taxon>Acanthomorphata</taxon>
        <taxon>Eupercaria</taxon>
        <taxon>Tetraodontiformes</taxon>
        <taxon>Tetradontoidea</taxon>
        <taxon>Tetraodontidae</taxon>
        <taxon>Takifugu</taxon>
    </lineage>
</organism>
<comment type="caution">
    <text evidence="2">The sequence shown here is derived from an EMBL/GenBank/DDBJ whole genome shotgun (WGS) entry which is preliminary data.</text>
</comment>
<name>A0A5C6NTX8_9TELE</name>
<gene>
    <name evidence="2" type="ORF">D4764_18G0007970</name>
</gene>
<evidence type="ECO:0000313" key="3">
    <source>
        <dbReference type="Proteomes" id="UP000324091"/>
    </source>
</evidence>
<sequence length="185" mass="20749">MFGFPGRLLTAFSEGMLANGINQLLFLKASFCLRRGQKEDPNENQPGLRQHRRSMVKHRGAPAEQFAKGRKNTAALLGLHVRPQGGRGPAHRMFFFSLLSVGEAGPSWLSFVNGAEWRNCRDSVECHSGSSVQRLPCHPSHDIPAIYGQKRRVVEEQRLRRFLWLSSFSDVSQVVVFGYQVTGPT</sequence>
<dbReference type="AlphaFoldDB" id="A0A5C6NTX8"/>